<evidence type="ECO:0000313" key="2">
    <source>
        <dbReference type="EMBL" id="KAJ4924697.1"/>
    </source>
</evidence>
<evidence type="ECO:0000313" key="3">
    <source>
        <dbReference type="Proteomes" id="UP001219934"/>
    </source>
</evidence>
<comment type="caution">
    <text evidence="2">The sequence shown here is derived from an EMBL/GenBank/DDBJ whole genome shotgun (WGS) entry which is preliminary data.</text>
</comment>
<feature type="region of interest" description="Disordered" evidence="1">
    <location>
        <begin position="62"/>
        <end position="81"/>
    </location>
</feature>
<dbReference type="EMBL" id="JAPTMU010000022">
    <property type="protein sequence ID" value="KAJ4924697.1"/>
    <property type="molecule type" value="Genomic_DNA"/>
</dbReference>
<gene>
    <name evidence="2" type="ORF">JOQ06_003649</name>
</gene>
<protein>
    <submittedName>
        <fullName evidence="2">Uncharacterized protein</fullName>
    </submittedName>
</protein>
<evidence type="ECO:0000256" key="1">
    <source>
        <dbReference type="SAM" id="MobiDB-lite"/>
    </source>
</evidence>
<sequence>MHRGGVVGGDGWGAGVVKVSCQQSKGVKCLSCLFTVNDGFDSFAKRAVGDEALQAARQLLLQQPGSGLKSPKSQDKQRPLQ</sequence>
<dbReference type="AlphaFoldDB" id="A0AAD6AHA8"/>
<feature type="non-terminal residue" evidence="2">
    <location>
        <position position="81"/>
    </location>
</feature>
<accession>A0AAD6AHA8</accession>
<feature type="compositionally biased region" description="Basic and acidic residues" evidence="1">
    <location>
        <begin position="72"/>
        <end position="81"/>
    </location>
</feature>
<reference evidence="2" key="1">
    <citation type="submission" date="2022-11" db="EMBL/GenBank/DDBJ databases">
        <title>Chromosome-level genome of Pogonophryne albipinna.</title>
        <authorList>
            <person name="Jo E."/>
        </authorList>
    </citation>
    <scope>NUCLEOTIDE SEQUENCE</scope>
    <source>
        <strain evidence="2">SGF0006</strain>
        <tissue evidence="2">Muscle</tissue>
    </source>
</reference>
<dbReference type="Proteomes" id="UP001219934">
    <property type="component" value="Unassembled WGS sequence"/>
</dbReference>
<keyword evidence="3" id="KW-1185">Reference proteome</keyword>
<proteinExistence type="predicted"/>
<name>A0AAD6AHA8_9TELE</name>
<organism evidence="2 3">
    <name type="scientific">Pogonophryne albipinna</name>
    <dbReference type="NCBI Taxonomy" id="1090488"/>
    <lineage>
        <taxon>Eukaryota</taxon>
        <taxon>Metazoa</taxon>
        <taxon>Chordata</taxon>
        <taxon>Craniata</taxon>
        <taxon>Vertebrata</taxon>
        <taxon>Euteleostomi</taxon>
        <taxon>Actinopterygii</taxon>
        <taxon>Neopterygii</taxon>
        <taxon>Teleostei</taxon>
        <taxon>Neoteleostei</taxon>
        <taxon>Acanthomorphata</taxon>
        <taxon>Eupercaria</taxon>
        <taxon>Perciformes</taxon>
        <taxon>Notothenioidei</taxon>
        <taxon>Pogonophryne</taxon>
    </lineage>
</organism>